<organism evidence="3 4">
    <name type="scientific">Helobdella robusta</name>
    <name type="common">Californian leech</name>
    <dbReference type="NCBI Taxonomy" id="6412"/>
    <lineage>
        <taxon>Eukaryota</taxon>
        <taxon>Metazoa</taxon>
        <taxon>Spiralia</taxon>
        <taxon>Lophotrochozoa</taxon>
        <taxon>Annelida</taxon>
        <taxon>Clitellata</taxon>
        <taxon>Hirudinea</taxon>
        <taxon>Rhynchobdellida</taxon>
        <taxon>Glossiphoniidae</taxon>
        <taxon>Helobdella</taxon>
    </lineage>
</organism>
<evidence type="ECO:0000313" key="3">
    <source>
        <dbReference type="EnsemblMetazoa" id="HelroP183480"/>
    </source>
</evidence>
<dbReference type="GeneID" id="20209058"/>
<dbReference type="HOGENOM" id="CLU_2136145_0_0_1"/>
<dbReference type="KEGG" id="hro:HELRODRAFT_183480"/>
<dbReference type="InParanoid" id="T1FJQ9"/>
<reference evidence="3" key="3">
    <citation type="submission" date="2015-06" db="UniProtKB">
        <authorList>
            <consortium name="EnsemblMetazoa"/>
        </authorList>
    </citation>
    <scope>IDENTIFICATION</scope>
</reference>
<dbReference type="Proteomes" id="UP000015101">
    <property type="component" value="Unassembled WGS sequence"/>
</dbReference>
<protein>
    <submittedName>
        <fullName evidence="2 3">Uncharacterized protein</fullName>
    </submittedName>
</protein>
<proteinExistence type="predicted"/>
<sequence length="113" mass="13021">MLSPKLNDEDVEKMFEIMNGIYKAAMELETHFISVSKSVNKQNEKIAIGEEILKLASKKMEQTKVMAQKTQHLKREKDKRNCFITTVVILVMILGVGCSVGYLWSLFDRQIIR</sequence>
<keyword evidence="1" id="KW-0472">Membrane</keyword>
<dbReference type="EnsemblMetazoa" id="HelroT183480">
    <property type="protein sequence ID" value="HelroP183480"/>
    <property type="gene ID" value="HelroG183480"/>
</dbReference>
<dbReference type="AlphaFoldDB" id="T1FJQ9"/>
<reference evidence="2 4" key="2">
    <citation type="journal article" date="2013" name="Nature">
        <title>Insights into bilaterian evolution from three spiralian genomes.</title>
        <authorList>
            <person name="Simakov O."/>
            <person name="Marletaz F."/>
            <person name="Cho S.J."/>
            <person name="Edsinger-Gonzales E."/>
            <person name="Havlak P."/>
            <person name="Hellsten U."/>
            <person name="Kuo D.H."/>
            <person name="Larsson T."/>
            <person name="Lv J."/>
            <person name="Arendt D."/>
            <person name="Savage R."/>
            <person name="Osoegawa K."/>
            <person name="de Jong P."/>
            <person name="Grimwood J."/>
            <person name="Chapman J.A."/>
            <person name="Shapiro H."/>
            <person name="Aerts A."/>
            <person name="Otillar R.P."/>
            <person name="Terry A.Y."/>
            <person name="Boore J.L."/>
            <person name="Grigoriev I.V."/>
            <person name="Lindberg D.R."/>
            <person name="Seaver E.C."/>
            <person name="Weisblat D.A."/>
            <person name="Putnam N.H."/>
            <person name="Rokhsar D.S."/>
        </authorList>
    </citation>
    <scope>NUCLEOTIDE SEQUENCE</scope>
</reference>
<name>T1FJQ9_HELRO</name>
<evidence type="ECO:0000313" key="4">
    <source>
        <dbReference type="Proteomes" id="UP000015101"/>
    </source>
</evidence>
<feature type="transmembrane region" description="Helical" evidence="1">
    <location>
        <begin position="82"/>
        <end position="104"/>
    </location>
</feature>
<keyword evidence="4" id="KW-1185">Reference proteome</keyword>
<dbReference type="EMBL" id="AMQM01008802">
    <property type="status" value="NOT_ANNOTATED_CDS"/>
    <property type="molecule type" value="Genomic_DNA"/>
</dbReference>
<evidence type="ECO:0000256" key="1">
    <source>
        <dbReference type="SAM" id="Phobius"/>
    </source>
</evidence>
<dbReference type="RefSeq" id="XP_009010762.1">
    <property type="nucleotide sequence ID" value="XM_009012514.1"/>
</dbReference>
<dbReference type="EMBL" id="KB095851">
    <property type="protein sequence ID" value="ESO11167.1"/>
    <property type="molecule type" value="Genomic_DNA"/>
</dbReference>
<keyword evidence="1" id="KW-0812">Transmembrane</keyword>
<accession>T1FJQ9</accession>
<dbReference type="CTD" id="20209058"/>
<keyword evidence="1" id="KW-1133">Transmembrane helix</keyword>
<evidence type="ECO:0000313" key="2">
    <source>
        <dbReference type="EMBL" id="ESO11167.1"/>
    </source>
</evidence>
<gene>
    <name evidence="3" type="primary">20209058</name>
    <name evidence="2" type="ORF">HELRODRAFT_183480</name>
</gene>
<reference evidence="4" key="1">
    <citation type="submission" date="2012-12" db="EMBL/GenBank/DDBJ databases">
        <authorList>
            <person name="Hellsten U."/>
            <person name="Grimwood J."/>
            <person name="Chapman J.A."/>
            <person name="Shapiro H."/>
            <person name="Aerts A."/>
            <person name="Otillar R.P."/>
            <person name="Terry A.Y."/>
            <person name="Boore J.L."/>
            <person name="Simakov O."/>
            <person name="Marletaz F."/>
            <person name="Cho S.-J."/>
            <person name="Edsinger-Gonzales E."/>
            <person name="Havlak P."/>
            <person name="Kuo D.-H."/>
            <person name="Larsson T."/>
            <person name="Lv J."/>
            <person name="Arendt D."/>
            <person name="Savage R."/>
            <person name="Osoegawa K."/>
            <person name="de Jong P."/>
            <person name="Lindberg D.R."/>
            <person name="Seaver E.C."/>
            <person name="Weisblat D.A."/>
            <person name="Putnam N.H."/>
            <person name="Grigoriev I.V."/>
            <person name="Rokhsar D.S."/>
        </authorList>
    </citation>
    <scope>NUCLEOTIDE SEQUENCE</scope>
</reference>